<dbReference type="EMBL" id="BAAARJ010000025">
    <property type="protein sequence ID" value="GAA2635839.1"/>
    <property type="molecule type" value="Genomic_DNA"/>
</dbReference>
<dbReference type="PANTHER" id="PTHR23513:SF11">
    <property type="entry name" value="STAPHYLOFERRIN A TRANSPORTER"/>
    <property type="match status" value="1"/>
</dbReference>
<dbReference type="InterPro" id="IPR011701">
    <property type="entry name" value="MFS"/>
</dbReference>
<feature type="compositionally biased region" description="Gly residues" evidence="6">
    <location>
        <begin position="439"/>
        <end position="457"/>
    </location>
</feature>
<dbReference type="SUPFAM" id="SSF103473">
    <property type="entry name" value="MFS general substrate transporter"/>
    <property type="match status" value="1"/>
</dbReference>
<feature type="transmembrane region" description="Helical" evidence="7">
    <location>
        <begin position="377"/>
        <end position="397"/>
    </location>
</feature>
<dbReference type="Pfam" id="PF07690">
    <property type="entry name" value="MFS_1"/>
    <property type="match status" value="1"/>
</dbReference>
<feature type="transmembrane region" description="Helical" evidence="7">
    <location>
        <begin position="187"/>
        <end position="204"/>
    </location>
</feature>
<dbReference type="InterPro" id="IPR036259">
    <property type="entry name" value="MFS_trans_sf"/>
</dbReference>
<dbReference type="Proteomes" id="UP001501447">
    <property type="component" value="Unassembled WGS sequence"/>
</dbReference>
<comment type="caution">
    <text evidence="8">The sequence shown here is derived from an EMBL/GenBank/DDBJ whole genome shotgun (WGS) entry which is preliminary data.</text>
</comment>
<feature type="transmembrane region" description="Helical" evidence="7">
    <location>
        <begin position="225"/>
        <end position="247"/>
    </location>
</feature>
<evidence type="ECO:0000256" key="4">
    <source>
        <dbReference type="ARBA" id="ARBA00022989"/>
    </source>
</evidence>
<name>A0ABN3QUR6_9ACTN</name>
<dbReference type="CDD" id="cd06173">
    <property type="entry name" value="MFS_MefA_like"/>
    <property type="match status" value="1"/>
</dbReference>
<evidence type="ECO:0000256" key="6">
    <source>
        <dbReference type="SAM" id="MobiDB-lite"/>
    </source>
</evidence>
<feature type="transmembrane region" description="Helical" evidence="7">
    <location>
        <begin position="259"/>
        <end position="279"/>
    </location>
</feature>
<feature type="transmembrane region" description="Helical" evidence="7">
    <location>
        <begin position="353"/>
        <end position="371"/>
    </location>
</feature>
<evidence type="ECO:0000256" key="1">
    <source>
        <dbReference type="ARBA" id="ARBA00004651"/>
    </source>
</evidence>
<dbReference type="RefSeq" id="WP_344570230.1">
    <property type="nucleotide sequence ID" value="NZ_BAAARJ010000025.1"/>
</dbReference>
<evidence type="ECO:0000256" key="2">
    <source>
        <dbReference type="ARBA" id="ARBA00022475"/>
    </source>
</evidence>
<protein>
    <submittedName>
        <fullName evidence="8">MFS transporter</fullName>
    </submittedName>
</protein>
<evidence type="ECO:0000256" key="7">
    <source>
        <dbReference type="SAM" id="Phobius"/>
    </source>
</evidence>
<evidence type="ECO:0000313" key="8">
    <source>
        <dbReference type="EMBL" id="GAA2635839.1"/>
    </source>
</evidence>
<feature type="transmembrane region" description="Helical" evidence="7">
    <location>
        <begin position="313"/>
        <end position="332"/>
    </location>
</feature>
<keyword evidence="4 7" id="KW-1133">Transmembrane helix</keyword>
<feature type="transmembrane region" description="Helical" evidence="7">
    <location>
        <begin position="20"/>
        <end position="46"/>
    </location>
</feature>
<keyword evidence="3 7" id="KW-0812">Transmembrane</keyword>
<proteinExistence type="predicted"/>
<reference evidence="8 9" key="1">
    <citation type="journal article" date="2019" name="Int. J. Syst. Evol. Microbiol.">
        <title>The Global Catalogue of Microorganisms (GCM) 10K type strain sequencing project: providing services to taxonomists for standard genome sequencing and annotation.</title>
        <authorList>
            <consortium name="The Broad Institute Genomics Platform"/>
            <consortium name="The Broad Institute Genome Sequencing Center for Infectious Disease"/>
            <person name="Wu L."/>
            <person name="Ma J."/>
        </authorList>
    </citation>
    <scope>NUCLEOTIDE SEQUENCE [LARGE SCALE GENOMIC DNA]</scope>
    <source>
        <strain evidence="8 9">JCM 16373</strain>
    </source>
</reference>
<sequence length="457" mass="45977">MAHPSGQRLSRHHPLRRRDFRLLFAGRAFSLVGDAALPAALALAVLRATGSTSALALVLGCAMVPKLLLLPVGGVIADRFRARTVALSTDVVRCAAQLSAGLQLLGGAPSLTLICLAEVVGGAASAFAMPCLFPLVAGTVPAAGRQRANALMATAESASRLAGPALAGVLVYAAGPGWAFLLDAATFAASAALLALVRVGHVPLPRRSFRADLAEGWSQVRSRAWYWPSLLAHAVSNLCVSVLLVLGPGVAVRELGGEGVWVAVAQAGAVGLLVGNLAASRVRPRRPVLVANLLCVGFALPLAAFAAAPGAGYAIAAQGVAMAGLGFLNPVWQTTVQDAVPATALARVTSYDWLLSLGAMPLGYALAPLAAQAWSPAVPLGAAALLVAAAGLAAALIGPVRRFERPPAAEPAPGPGSDSEPESEPSPGRGREPEPGPGKEPGLGKEAGAGEEAGAGA</sequence>
<comment type="subcellular location">
    <subcellularLocation>
        <location evidence="1">Cell membrane</location>
        <topology evidence="1">Multi-pass membrane protein</topology>
    </subcellularLocation>
</comment>
<keyword evidence="5 7" id="KW-0472">Membrane</keyword>
<evidence type="ECO:0000256" key="3">
    <source>
        <dbReference type="ARBA" id="ARBA00022692"/>
    </source>
</evidence>
<dbReference type="PANTHER" id="PTHR23513">
    <property type="entry name" value="INTEGRAL MEMBRANE EFFLUX PROTEIN-RELATED"/>
    <property type="match status" value="1"/>
</dbReference>
<evidence type="ECO:0000256" key="5">
    <source>
        <dbReference type="ARBA" id="ARBA00023136"/>
    </source>
</evidence>
<keyword evidence="9" id="KW-1185">Reference proteome</keyword>
<dbReference type="Gene3D" id="1.20.1250.20">
    <property type="entry name" value="MFS general substrate transporter like domains"/>
    <property type="match status" value="1"/>
</dbReference>
<gene>
    <name evidence="8" type="ORF">GCM10009863_60410</name>
</gene>
<organism evidence="8 9">
    <name type="scientific">Streptomyces axinellae</name>
    <dbReference type="NCBI Taxonomy" id="552788"/>
    <lineage>
        <taxon>Bacteria</taxon>
        <taxon>Bacillati</taxon>
        <taxon>Actinomycetota</taxon>
        <taxon>Actinomycetes</taxon>
        <taxon>Kitasatosporales</taxon>
        <taxon>Streptomycetaceae</taxon>
        <taxon>Streptomyces</taxon>
    </lineage>
</organism>
<keyword evidence="2" id="KW-1003">Cell membrane</keyword>
<feature type="transmembrane region" description="Helical" evidence="7">
    <location>
        <begin position="288"/>
        <end position="307"/>
    </location>
</feature>
<feature type="region of interest" description="Disordered" evidence="6">
    <location>
        <begin position="404"/>
        <end position="457"/>
    </location>
</feature>
<evidence type="ECO:0000313" key="9">
    <source>
        <dbReference type="Proteomes" id="UP001501447"/>
    </source>
</evidence>
<feature type="transmembrane region" description="Helical" evidence="7">
    <location>
        <begin position="52"/>
        <end position="77"/>
    </location>
</feature>
<accession>A0ABN3QUR6</accession>